<keyword evidence="4 7" id="KW-0472">Membrane</keyword>
<feature type="transmembrane region" description="Helical" evidence="7">
    <location>
        <begin position="95"/>
        <end position="112"/>
    </location>
</feature>
<feature type="transmembrane region" description="Helical" evidence="7">
    <location>
        <begin position="205"/>
        <end position="223"/>
    </location>
</feature>
<dbReference type="GO" id="GO:0009725">
    <property type="term" value="P:response to hormone"/>
    <property type="evidence" value="ECO:0007669"/>
    <property type="project" value="UniProtKB-ARBA"/>
</dbReference>
<feature type="region of interest" description="Disordered" evidence="6">
    <location>
        <begin position="263"/>
        <end position="291"/>
    </location>
</feature>
<feature type="binding site" evidence="5">
    <location>
        <position position="189"/>
    </location>
    <ligand>
        <name>Zn(2+)</name>
        <dbReference type="ChEBI" id="CHEBI:29105"/>
    </ligand>
</feature>
<sequence length="545" mass="60742">MESPEPAITRKRKPTTIGGARSSSPARSAPEPEEDEKGSGDLLLRRRRRRRLRLVRYEELPDYLRDNEFILDHYRSEWPIRDALLSAFSWHNETLNVWTHLGGFLVFLWLAVAGRGRRSRMFGARRGWGRRALSSNHWPPRGGVITRLHAQASAAAESGGSGSGRVARWPRLVFLVGSMSCLAISAGSHLLACHSRRANLLCWRLDYAGIAVMIVSSFVPPLYYAFLCHPLARLAYLSAVSLLGLLLAVFLLSPALSLRASAPPRRPLPRPRLLRRRPRRPRPRPPLAPPRLPRRLALEAAMGAAYAAGAALYVARVPERWRPGRFDLLGHSHQLFHLLVLAGALAHYAATAVLLRWRDRSAASCPSPAAAIMIDRSIDRFLDLVERISAFQPVERPDGVCGDGARMGFSQEGELGEGGAAHERTFEKQGFVHRSLSSLFTDRINMVLDSLSSPHRRSQNTFFSSSSSSSKKQFLGREELGSWSTLFDRHKFLLTMLVVLAFLCTIYLYFAVTLGPTKSCSELSGAERAICEAKSSLHQGKLKFF</sequence>
<feature type="transmembrane region" description="Helical" evidence="7">
    <location>
        <begin position="235"/>
        <end position="256"/>
    </location>
</feature>
<evidence type="ECO:0000256" key="3">
    <source>
        <dbReference type="ARBA" id="ARBA00022989"/>
    </source>
</evidence>
<protein>
    <submittedName>
        <fullName evidence="8">Uncharacterized protein</fullName>
    </submittedName>
</protein>
<dbReference type="Pfam" id="PF03006">
    <property type="entry name" value="HlyIII"/>
    <property type="match status" value="2"/>
</dbReference>
<dbReference type="EMBL" id="LR862134">
    <property type="protein sequence ID" value="CAD1840211.1"/>
    <property type="molecule type" value="Genomic_DNA"/>
</dbReference>
<dbReference type="PANTHER" id="PTHR20855:SF100">
    <property type="entry name" value="HEPTAHELICAL TRANSMEMBRANE PROTEIN 2"/>
    <property type="match status" value="1"/>
</dbReference>
<keyword evidence="5" id="KW-0862">Zinc</keyword>
<feature type="transmembrane region" description="Helical" evidence="7">
    <location>
        <begin position="492"/>
        <end position="512"/>
    </location>
</feature>
<reference evidence="8" key="1">
    <citation type="submission" date="2020-07" db="EMBL/GenBank/DDBJ databases">
        <authorList>
            <person name="Lin J."/>
        </authorList>
    </citation>
    <scope>NUCLEOTIDE SEQUENCE</scope>
</reference>
<feature type="transmembrane region" description="Helical" evidence="7">
    <location>
        <begin position="335"/>
        <end position="355"/>
    </location>
</feature>
<feature type="compositionally biased region" description="Basic residues" evidence="6">
    <location>
        <begin position="267"/>
        <end position="283"/>
    </location>
</feature>
<feature type="compositionally biased region" description="Low complexity" evidence="6">
    <location>
        <begin position="20"/>
        <end position="29"/>
    </location>
</feature>
<feature type="binding site" evidence="5">
    <location>
        <position position="337"/>
    </location>
    <ligand>
        <name>Zn(2+)</name>
        <dbReference type="ChEBI" id="CHEBI:29105"/>
    </ligand>
</feature>
<accession>A0A6V7QB39</accession>
<dbReference type="GO" id="GO:0046872">
    <property type="term" value="F:metal ion binding"/>
    <property type="evidence" value="ECO:0007669"/>
    <property type="project" value="UniProtKB-KW"/>
</dbReference>
<dbReference type="InterPro" id="IPR004254">
    <property type="entry name" value="AdipoR/HlyIII-related"/>
</dbReference>
<dbReference type="PANTHER" id="PTHR20855">
    <property type="entry name" value="ADIPOR/PROGESTIN RECEPTOR-RELATED"/>
    <property type="match status" value="1"/>
</dbReference>
<keyword evidence="2 7" id="KW-0812">Transmembrane</keyword>
<feature type="region of interest" description="Disordered" evidence="6">
    <location>
        <begin position="1"/>
        <end position="40"/>
    </location>
</feature>
<comment type="subcellular location">
    <subcellularLocation>
        <location evidence="1">Membrane</location>
        <topology evidence="1">Multi-pass membrane protein</topology>
    </subcellularLocation>
</comment>
<organism evidence="8">
    <name type="scientific">Ananas comosus var. bracteatus</name>
    <name type="common">red pineapple</name>
    <dbReference type="NCBI Taxonomy" id="296719"/>
    <lineage>
        <taxon>Eukaryota</taxon>
        <taxon>Viridiplantae</taxon>
        <taxon>Streptophyta</taxon>
        <taxon>Embryophyta</taxon>
        <taxon>Tracheophyta</taxon>
        <taxon>Spermatophyta</taxon>
        <taxon>Magnoliopsida</taxon>
        <taxon>Liliopsida</taxon>
        <taxon>Poales</taxon>
        <taxon>Bromeliaceae</taxon>
        <taxon>Bromelioideae</taxon>
        <taxon>Ananas</taxon>
    </lineage>
</organism>
<gene>
    <name evidence="8" type="ORF">CB5_LOCUS23422</name>
</gene>
<feature type="binding site" evidence="5">
    <location>
        <position position="333"/>
    </location>
    <ligand>
        <name>Zn(2+)</name>
        <dbReference type="ChEBI" id="CHEBI:29105"/>
    </ligand>
</feature>
<evidence type="ECO:0000256" key="1">
    <source>
        <dbReference type="ARBA" id="ARBA00004141"/>
    </source>
</evidence>
<dbReference type="AlphaFoldDB" id="A0A6V7QB39"/>
<keyword evidence="3 7" id="KW-1133">Transmembrane helix</keyword>
<name>A0A6V7QB39_ANACO</name>
<dbReference type="GO" id="GO:0016020">
    <property type="term" value="C:membrane"/>
    <property type="evidence" value="ECO:0007669"/>
    <property type="project" value="UniProtKB-SubCell"/>
</dbReference>
<evidence type="ECO:0000313" key="8">
    <source>
        <dbReference type="EMBL" id="CAD1840211.1"/>
    </source>
</evidence>
<keyword evidence="5" id="KW-0479">Metal-binding</keyword>
<proteinExistence type="predicted"/>
<evidence type="ECO:0000256" key="2">
    <source>
        <dbReference type="ARBA" id="ARBA00022692"/>
    </source>
</evidence>
<evidence type="ECO:0000256" key="6">
    <source>
        <dbReference type="SAM" id="MobiDB-lite"/>
    </source>
</evidence>
<dbReference type="GO" id="GO:0009744">
    <property type="term" value="P:response to sucrose"/>
    <property type="evidence" value="ECO:0007669"/>
    <property type="project" value="UniProtKB-ARBA"/>
</dbReference>
<evidence type="ECO:0000256" key="5">
    <source>
        <dbReference type="PIRSR" id="PIRSR604254-1"/>
    </source>
</evidence>
<feature type="transmembrane region" description="Helical" evidence="7">
    <location>
        <begin position="172"/>
        <end position="193"/>
    </location>
</feature>
<evidence type="ECO:0000256" key="7">
    <source>
        <dbReference type="SAM" id="Phobius"/>
    </source>
</evidence>
<evidence type="ECO:0000256" key="4">
    <source>
        <dbReference type="ARBA" id="ARBA00023136"/>
    </source>
</evidence>
<dbReference type="GO" id="GO:0038023">
    <property type="term" value="F:signaling receptor activity"/>
    <property type="evidence" value="ECO:0007669"/>
    <property type="project" value="TreeGrafter"/>
</dbReference>